<proteinExistence type="predicted"/>
<accession>A0A6J7WP95</accession>
<protein>
    <submittedName>
        <fullName evidence="2">Band 7 domain containing protein</fullName>
    </submittedName>
</protein>
<reference evidence="2" key="1">
    <citation type="submission" date="2020-05" db="EMBL/GenBank/DDBJ databases">
        <authorList>
            <person name="Chiriac C."/>
            <person name="Salcher M."/>
            <person name="Ghai R."/>
            <person name="Kavagutti S V."/>
        </authorList>
    </citation>
    <scope>NUCLEOTIDE SEQUENCE</scope>
</reference>
<dbReference type="Pfam" id="PF01145">
    <property type="entry name" value="Band_7"/>
    <property type="match status" value="1"/>
</dbReference>
<organism evidence="2">
    <name type="scientific">uncultured Caudovirales phage</name>
    <dbReference type="NCBI Taxonomy" id="2100421"/>
    <lineage>
        <taxon>Viruses</taxon>
        <taxon>Duplodnaviria</taxon>
        <taxon>Heunggongvirae</taxon>
        <taxon>Uroviricota</taxon>
        <taxon>Caudoviricetes</taxon>
        <taxon>Peduoviridae</taxon>
        <taxon>Maltschvirus</taxon>
        <taxon>Maltschvirus maltsch</taxon>
    </lineage>
</organism>
<dbReference type="EMBL" id="LR798243">
    <property type="protein sequence ID" value="CAB5214628.1"/>
    <property type="molecule type" value="Genomic_DNA"/>
</dbReference>
<feature type="domain" description="Band 7" evidence="1">
    <location>
        <begin position="22"/>
        <end position="207"/>
    </location>
</feature>
<sequence length="261" mass="28703">MKRIIGATVVAIAAMNLTGCGQVEQGNVGVRTTFGKVSPEPESPGIYVAVLSSVREFTAKEAAINLDNMTPKAKDNLSLKDLDVTVYYRTDPGKIPGLMVKYAGQSARDDKSGVYFPGFRLIESVSRGTIYDIVGTKYDSLSIHSRRNELETDIKEAMQKDLDATDPKTFTVTRVVVRQVLTDPAIEEAIRLKATREAELKAKLIQVDIERKNVEIRELENQGLTTAVLRNKELDVLKIAAEKGSMFIVPQGSTPMINVSK</sequence>
<evidence type="ECO:0000259" key="1">
    <source>
        <dbReference type="Pfam" id="PF01145"/>
    </source>
</evidence>
<name>A0A6J7WP95_9CAUD</name>
<evidence type="ECO:0000313" key="2">
    <source>
        <dbReference type="EMBL" id="CAB5214628.1"/>
    </source>
</evidence>
<gene>
    <name evidence="2" type="ORF">UFOVP190_193</name>
</gene>
<dbReference type="InterPro" id="IPR001107">
    <property type="entry name" value="Band_7"/>
</dbReference>